<proteinExistence type="predicted"/>
<evidence type="ECO:0008006" key="3">
    <source>
        <dbReference type="Google" id="ProtNLM"/>
    </source>
</evidence>
<protein>
    <recommendedName>
        <fullName evidence="3">4'-phosphopantetheinyl transferase superfamily protein</fullName>
    </recommendedName>
</protein>
<name>A0ABQ2UXW7_9ACTN</name>
<organism evidence="1 2">
    <name type="scientific">Streptomyces albospinus</name>
    <dbReference type="NCBI Taxonomy" id="285515"/>
    <lineage>
        <taxon>Bacteria</taxon>
        <taxon>Bacillati</taxon>
        <taxon>Actinomycetota</taxon>
        <taxon>Actinomycetes</taxon>
        <taxon>Kitasatosporales</taxon>
        <taxon>Streptomycetaceae</taxon>
        <taxon>Streptomyces</taxon>
    </lineage>
</organism>
<keyword evidence="2" id="KW-1185">Reference proteome</keyword>
<accession>A0ABQ2UXW7</accession>
<dbReference type="EMBL" id="BMRP01000007">
    <property type="protein sequence ID" value="GGU59463.1"/>
    <property type="molecule type" value="Genomic_DNA"/>
</dbReference>
<comment type="caution">
    <text evidence="1">The sequence shown here is derived from an EMBL/GenBank/DDBJ whole genome shotgun (WGS) entry which is preliminary data.</text>
</comment>
<sequence>MRGDEPFCGAHTLDRANGPADSPWWEGGWASDRQDELADGYLHVFAPDAADMHRPAVLLDFLARLLQCSADDISLTRDDFGRPVSAEPPGYTGWPPGARLCLALGDDAGRRLLALARDVPVALSVHTVPRGPVSELLLPFTALEREFVRRAPAERRARRLARLWTRKEAALRLTGRGGLATADEIDALGGAREADGTVALPVSVTRSGGSAYGGGAHGGTAHGGLAYVRELPAGPGRVACAATAAPVPGVRLWGPSALDSRPVPGS</sequence>
<dbReference type="Proteomes" id="UP000654471">
    <property type="component" value="Unassembled WGS sequence"/>
</dbReference>
<evidence type="ECO:0000313" key="2">
    <source>
        <dbReference type="Proteomes" id="UP000654471"/>
    </source>
</evidence>
<dbReference type="SUPFAM" id="SSF56214">
    <property type="entry name" value="4'-phosphopantetheinyl transferase"/>
    <property type="match status" value="1"/>
</dbReference>
<dbReference type="Gene3D" id="3.90.470.20">
    <property type="entry name" value="4'-phosphopantetheinyl transferase domain"/>
    <property type="match status" value="1"/>
</dbReference>
<gene>
    <name evidence="1" type="ORF">GCM10010211_25480</name>
</gene>
<evidence type="ECO:0000313" key="1">
    <source>
        <dbReference type="EMBL" id="GGU59463.1"/>
    </source>
</evidence>
<reference evidence="2" key="1">
    <citation type="journal article" date="2019" name="Int. J. Syst. Evol. Microbiol.">
        <title>The Global Catalogue of Microorganisms (GCM) 10K type strain sequencing project: providing services to taxonomists for standard genome sequencing and annotation.</title>
        <authorList>
            <consortium name="The Broad Institute Genomics Platform"/>
            <consortium name="The Broad Institute Genome Sequencing Center for Infectious Disease"/>
            <person name="Wu L."/>
            <person name="Ma J."/>
        </authorList>
    </citation>
    <scope>NUCLEOTIDE SEQUENCE [LARGE SCALE GENOMIC DNA]</scope>
    <source>
        <strain evidence="2">JCM 3399</strain>
    </source>
</reference>
<dbReference type="InterPro" id="IPR037143">
    <property type="entry name" value="4-PPantetheinyl_Trfase_dom_sf"/>
</dbReference>